<dbReference type="GO" id="GO:0008168">
    <property type="term" value="F:methyltransferase activity"/>
    <property type="evidence" value="ECO:0007669"/>
    <property type="project" value="TreeGrafter"/>
</dbReference>
<dbReference type="CDD" id="cd02440">
    <property type="entry name" value="AdoMet_MTases"/>
    <property type="match status" value="1"/>
</dbReference>
<dbReference type="InterPro" id="IPR029063">
    <property type="entry name" value="SAM-dependent_MTases_sf"/>
</dbReference>
<dbReference type="RefSeq" id="WP_063244731.1">
    <property type="nucleotide sequence ID" value="NZ_LUKF01000018.1"/>
</dbReference>
<reference evidence="2 3" key="1">
    <citation type="submission" date="2016-03" db="EMBL/GenBank/DDBJ databases">
        <authorList>
            <person name="Ploux O."/>
        </authorList>
    </citation>
    <scope>NUCLEOTIDE SEQUENCE [LARGE SCALE GENOMIC DNA]</scope>
    <source>
        <strain evidence="2 3">BER2</strain>
    </source>
</reference>
<evidence type="ECO:0000313" key="2">
    <source>
        <dbReference type="EMBL" id="KYG60887.1"/>
    </source>
</evidence>
<comment type="caution">
    <text evidence="2">The sequence shown here is derived from an EMBL/GenBank/DDBJ whole genome shotgun (WGS) entry which is preliminary data.</text>
</comment>
<proteinExistence type="predicted"/>
<protein>
    <submittedName>
        <fullName evidence="2">Ubiquinone/menaquinone biosynthesis protein</fullName>
    </submittedName>
</protein>
<evidence type="ECO:0000313" key="3">
    <source>
        <dbReference type="Proteomes" id="UP000075391"/>
    </source>
</evidence>
<dbReference type="OrthoDB" id="9765084at2"/>
<feature type="domain" description="Methyltransferase" evidence="1">
    <location>
        <begin position="186"/>
        <end position="280"/>
    </location>
</feature>
<dbReference type="InterPro" id="IPR050508">
    <property type="entry name" value="Methyltransf_Superfamily"/>
</dbReference>
<keyword evidence="2" id="KW-0830">Ubiquinone</keyword>
<gene>
    <name evidence="2" type="ORF">AZI85_10525</name>
</gene>
<name>A0A150WDA0_BDEBC</name>
<accession>A0A150WDA0</accession>
<dbReference type="Proteomes" id="UP000075391">
    <property type="component" value="Unassembled WGS sequence"/>
</dbReference>
<dbReference type="SUPFAM" id="SSF53335">
    <property type="entry name" value="S-adenosyl-L-methionine-dependent methyltransferases"/>
    <property type="match status" value="1"/>
</dbReference>
<organism evidence="2 3">
    <name type="scientific">Bdellovibrio bacteriovorus</name>
    <dbReference type="NCBI Taxonomy" id="959"/>
    <lineage>
        <taxon>Bacteria</taxon>
        <taxon>Pseudomonadati</taxon>
        <taxon>Bdellovibrionota</taxon>
        <taxon>Bdellovibrionia</taxon>
        <taxon>Bdellovibrionales</taxon>
        <taxon>Pseudobdellovibrionaceae</taxon>
        <taxon>Bdellovibrio</taxon>
    </lineage>
</organism>
<dbReference type="Pfam" id="PF13649">
    <property type="entry name" value="Methyltransf_25"/>
    <property type="match status" value="1"/>
</dbReference>
<dbReference type="EMBL" id="LUKF01000018">
    <property type="protein sequence ID" value="KYG60887.1"/>
    <property type="molecule type" value="Genomic_DNA"/>
</dbReference>
<evidence type="ECO:0000259" key="1">
    <source>
        <dbReference type="Pfam" id="PF13649"/>
    </source>
</evidence>
<dbReference type="AlphaFoldDB" id="A0A150WDA0"/>
<dbReference type="Gene3D" id="3.40.50.150">
    <property type="entry name" value="Vaccinia Virus protein VP39"/>
    <property type="match status" value="1"/>
</dbReference>
<dbReference type="InterPro" id="IPR041698">
    <property type="entry name" value="Methyltransf_25"/>
</dbReference>
<dbReference type="PANTHER" id="PTHR42912">
    <property type="entry name" value="METHYLTRANSFERASE"/>
    <property type="match status" value="1"/>
</dbReference>
<sequence length="351" mass="40997">MKLRIPYQDKITLGYSLARSAHFAAQQFSLPIFEFLTTGKRKHRHSLEPQKIKLAYTELYRLLKKDAENIQHGYYPMDVLKPENLAEHFRRYPRIIMDGYQIAKRRMDRNQKDFNEEANEFLKELPEYYQRNFHFQTGGYLTKESADLYEHQVEILFSGAADAMRRLIIPLVKDFYPGQGEGLHFLEVAAGTGRLTRFMKLGFPKARITVLDLSYPYLKKAQDNLHDFDRLDFVQGAAEDLPFQGGKFDFVYSCFLFHELPLEIRRQAVAEGHRVLKEGGLFGFVDSVQKEDTKDFDWALEQFPVDFHEPFYKNYTMNPMEGLLSYQGFAKIKKDQGFFAKAVVGQKPFSS</sequence>